<dbReference type="PANTHER" id="PTHR31637:SF7">
    <property type="entry name" value="2,3-BISPHOSPHOGLYCERATE-INDEPENDENT PHOSPHOGLYCERATE MUTASE 1"/>
    <property type="match status" value="1"/>
</dbReference>
<dbReference type="EMBL" id="PKPP01007873">
    <property type="protein sequence ID" value="PWA52209.1"/>
    <property type="molecule type" value="Genomic_DNA"/>
</dbReference>
<dbReference type="EC" id="5.4.2.12" evidence="5"/>
<evidence type="ECO:0000256" key="9">
    <source>
        <dbReference type="ARBA" id="ARBA00023235"/>
    </source>
</evidence>
<evidence type="ECO:0000259" key="11">
    <source>
        <dbReference type="Pfam" id="PF06415"/>
    </source>
</evidence>
<dbReference type="Pfam" id="PF06415">
    <property type="entry name" value="iPGM_N"/>
    <property type="match status" value="1"/>
</dbReference>
<dbReference type="AlphaFoldDB" id="A0A2U1LT87"/>
<reference evidence="12 13" key="1">
    <citation type="journal article" date="2018" name="Mol. Plant">
        <title>The genome of Artemisia annua provides insight into the evolution of Asteraceae family and artemisinin biosynthesis.</title>
        <authorList>
            <person name="Shen Q."/>
            <person name="Zhang L."/>
            <person name="Liao Z."/>
            <person name="Wang S."/>
            <person name="Yan T."/>
            <person name="Shi P."/>
            <person name="Liu M."/>
            <person name="Fu X."/>
            <person name="Pan Q."/>
            <person name="Wang Y."/>
            <person name="Lv Z."/>
            <person name="Lu X."/>
            <person name="Zhang F."/>
            <person name="Jiang W."/>
            <person name="Ma Y."/>
            <person name="Chen M."/>
            <person name="Hao X."/>
            <person name="Li L."/>
            <person name="Tang Y."/>
            <person name="Lv G."/>
            <person name="Zhou Y."/>
            <person name="Sun X."/>
            <person name="Brodelius P.E."/>
            <person name="Rose J.K.C."/>
            <person name="Tang K."/>
        </authorList>
    </citation>
    <scope>NUCLEOTIDE SEQUENCE [LARGE SCALE GENOMIC DNA]</scope>
    <source>
        <strain evidence="13">cv. Huhao1</strain>
        <tissue evidence="12">Leaf</tissue>
    </source>
</reference>
<dbReference type="InterPro" id="IPR005995">
    <property type="entry name" value="Pgm_bpd_ind"/>
</dbReference>
<evidence type="ECO:0000313" key="12">
    <source>
        <dbReference type="EMBL" id="PWA52209.1"/>
    </source>
</evidence>
<keyword evidence="6" id="KW-0479">Metal-binding</keyword>
<keyword evidence="10" id="KW-0472">Membrane</keyword>
<dbReference type="Proteomes" id="UP000245207">
    <property type="component" value="Unassembled WGS sequence"/>
</dbReference>
<dbReference type="GO" id="GO:0006007">
    <property type="term" value="P:glucose catabolic process"/>
    <property type="evidence" value="ECO:0007669"/>
    <property type="project" value="InterPro"/>
</dbReference>
<gene>
    <name evidence="12" type="ORF">CTI12_AA457060</name>
</gene>
<dbReference type="GO" id="GO:0005737">
    <property type="term" value="C:cytoplasm"/>
    <property type="evidence" value="ECO:0007669"/>
    <property type="project" value="InterPro"/>
</dbReference>
<dbReference type="GO" id="GO:0030145">
    <property type="term" value="F:manganese ion binding"/>
    <property type="evidence" value="ECO:0007669"/>
    <property type="project" value="InterPro"/>
</dbReference>
<keyword evidence="13" id="KW-1185">Reference proteome</keyword>
<comment type="caution">
    <text evidence="12">The sequence shown here is derived from an EMBL/GenBank/DDBJ whole genome shotgun (WGS) entry which is preliminary data.</text>
</comment>
<proteinExistence type="inferred from homology"/>
<dbReference type="SUPFAM" id="SSF64158">
    <property type="entry name" value="2,3-Bisphosphoglycerate-independent phosphoglycerate mutase, substrate-binding domain"/>
    <property type="match status" value="1"/>
</dbReference>
<accession>A0A2U1LT87</accession>
<dbReference type="InterPro" id="IPR011258">
    <property type="entry name" value="BPG-indep_PGM_N"/>
</dbReference>
<dbReference type="UniPathway" id="UPA00109">
    <property type="reaction ID" value="UER00186"/>
</dbReference>
<feature type="transmembrane region" description="Helical" evidence="10">
    <location>
        <begin position="41"/>
        <end position="63"/>
    </location>
</feature>
<evidence type="ECO:0000256" key="8">
    <source>
        <dbReference type="ARBA" id="ARBA00023211"/>
    </source>
</evidence>
<sequence length="148" mass="16957">MISCVRTWSNFPNHKGGLHVFTINNDFLRTWSNFPNHKGGLHVFMVIVVVVMFWMVVSFAETLEAEFARFRDKCIDAQYAPGGVRMYVTMDSYENDWEVVKRGWDAFVLGEAPQKFKSAIEAIKTIRQAPGANDQYLTHLLLSYLSAT</sequence>
<dbReference type="OrthoDB" id="785514at2759"/>
<evidence type="ECO:0000256" key="6">
    <source>
        <dbReference type="ARBA" id="ARBA00022723"/>
    </source>
</evidence>
<dbReference type="PANTHER" id="PTHR31637">
    <property type="entry name" value="2,3-BISPHOSPHOGLYCERATE-INDEPENDENT PHOSPHOGLYCERATE MUTASE"/>
    <property type="match status" value="1"/>
</dbReference>
<dbReference type="STRING" id="35608.A0A2U1LT87"/>
<comment type="pathway">
    <text evidence="3">Carbohydrate degradation; glycolysis; pyruvate from D-glyceraldehyde 3-phosphate: step 3/5.</text>
</comment>
<evidence type="ECO:0000256" key="3">
    <source>
        <dbReference type="ARBA" id="ARBA00004798"/>
    </source>
</evidence>
<evidence type="ECO:0000313" key="13">
    <source>
        <dbReference type="Proteomes" id="UP000245207"/>
    </source>
</evidence>
<comment type="catalytic activity">
    <reaction evidence="1">
        <text>(2R)-2-phosphoglycerate = (2R)-3-phosphoglycerate</text>
        <dbReference type="Rhea" id="RHEA:15901"/>
        <dbReference type="ChEBI" id="CHEBI:58272"/>
        <dbReference type="ChEBI" id="CHEBI:58289"/>
        <dbReference type="EC" id="5.4.2.12"/>
    </reaction>
</comment>
<evidence type="ECO:0000256" key="1">
    <source>
        <dbReference type="ARBA" id="ARBA00000370"/>
    </source>
</evidence>
<keyword evidence="7" id="KW-0324">Glycolysis</keyword>
<organism evidence="12 13">
    <name type="scientific">Artemisia annua</name>
    <name type="common">Sweet wormwood</name>
    <dbReference type="NCBI Taxonomy" id="35608"/>
    <lineage>
        <taxon>Eukaryota</taxon>
        <taxon>Viridiplantae</taxon>
        <taxon>Streptophyta</taxon>
        <taxon>Embryophyta</taxon>
        <taxon>Tracheophyta</taxon>
        <taxon>Spermatophyta</taxon>
        <taxon>Magnoliopsida</taxon>
        <taxon>eudicotyledons</taxon>
        <taxon>Gunneridae</taxon>
        <taxon>Pentapetalae</taxon>
        <taxon>asterids</taxon>
        <taxon>campanulids</taxon>
        <taxon>Asterales</taxon>
        <taxon>Asteraceae</taxon>
        <taxon>Asteroideae</taxon>
        <taxon>Anthemideae</taxon>
        <taxon>Artemisiinae</taxon>
        <taxon>Artemisia</taxon>
    </lineage>
</organism>
<keyword evidence="8" id="KW-0464">Manganese</keyword>
<evidence type="ECO:0000256" key="10">
    <source>
        <dbReference type="SAM" id="Phobius"/>
    </source>
</evidence>
<evidence type="ECO:0000256" key="4">
    <source>
        <dbReference type="ARBA" id="ARBA00008819"/>
    </source>
</evidence>
<dbReference type="Gene3D" id="3.40.1450.10">
    <property type="entry name" value="BPG-independent phosphoglycerate mutase, domain B"/>
    <property type="match status" value="1"/>
</dbReference>
<comment type="cofactor">
    <cofactor evidence="2">
        <name>Mn(2+)</name>
        <dbReference type="ChEBI" id="CHEBI:29035"/>
    </cofactor>
</comment>
<dbReference type="GO" id="GO:0004619">
    <property type="term" value="F:phosphoglycerate mutase activity"/>
    <property type="evidence" value="ECO:0007669"/>
    <property type="project" value="UniProtKB-EC"/>
</dbReference>
<feature type="domain" description="BPG-independent PGAM N-terminal" evidence="11">
    <location>
        <begin position="78"/>
        <end position="140"/>
    </location>
</feature>
<evidence type="ECO:0000256" key="5">
    <source>
        <dbReference type="ARBA" id="ARBA00012026"/>
    </source>
</evidence>
<protein>
    <recommendedName>
        <fullName evidence="5">phosphoglycerate mutase (2,3-diphosphoglycerate-independent)</fullName>
        <ecNumber evidence="5">5.4.2.12</ecNumber>
    </recommendedName>
</protein>
<comment type="similarity">
    <text evidence="4">Belongs to the BPG-independent phosphoglycerate mutase family.</text>
</comment>
<evidence type="ECO:0000256" key="7">
    <source>
        <dbReference type="ARBA" id="ARBA00023152"/>
    </source>
</evidence>
<evidence type="ECO:0000256" key="2">
    <source>
        <dbReference type="ARBA" id="ARBA00001936"/>
    </source>
</evidence>
<dbReference type="InterPro" id="IPR036646">
    <property type="entry name" value="PGAM_B_sf"/>
</dbReference>
<keyword evidence="10" id="KW-0812">Transmembrane</keyword>
<keyword evidence="9" id="KW-0413">Isomerase</keyword>
<name>A0A2U1LT87_ARTAN</name>
<keyword evidence="10" id="KW-1133">Transmembrane helix</keyword>
<dbReference type="GO" id="GO:0006096">
    <property type="term" value="P:glycolytic process"/>
    <property type="evidence" value="ECO:0007669"/>
    <property type="project" value="UniProtKB-UniPathway"/>
</dbReference>